<dbReference type="OMA" id="CTQDIWC"/>
<dbReference type="SUPFAM" id="SSF52047">
    <property type="entry name" value="RNI-like"/>
    <property type="match status" value="1"/>
</dbReference>
<accession>A0A7N0VFJ3</accession>
<dbReference type="Gene3D" id="1.20.1280.50">
    <property type="match status" value="1"/>
</dbReference>
<dbReference type="InterPro" id="IPR053772">
    <property type="entry name" value="At1g61320/At1g61330-like"/>
</dbReference>
<reference evidence="4" key="1">
    <citation type="submission" date="2021-01" db="UniProtKB">
        <authorList>
            <consortium name="EnsemblPlants"/>
        </authorList>
    </citation>
    <scope>IDENTIFICATION</scope>
</reference>
<dbReference type="Proteomes" id="UP000594263">
    <property type="component" value="Unplaced"/>
</dbReference>
<dbReference type="Gene3D" id="3.80.10.10">
    <property type="entry name" value="Ribonuclease Inhibitor"/>
    <property type="match status" value="1"/>
</dbReference>
<dbReference type="Gramene" id="Kaladp0809s0108.1.v1.1">
    <property type="protein sequence ID" value="Kaladp0809s0108.1.v1.1"/>
    <property type="gene ID" value="Kaladp0809s0108.v1.1"/>
</dbReference>
<evidence type="ECO:0000313" key="4">
    <source>
        <dbReference type="EnsemblPlants" id="Kaladp0809s0108.1.v1.1"/>
    </source>
</evidence>
<dbReference type="PANTHER" id="PTHR34145:SF68">
    <property type="entry name" value="FBD DOMAIN-CONTAINING PROTEIN"/>
    <property type="match status" value="1"/>
</dbReference>
<dbReference type="InterPro" id="IPR032675">
    <property type="entry name" value="LRR_dom_sf"/>
</dbReference>
<sequence length="529" mass="60160">MMKSALQRGHRCRTPLTDWGGAGVGSEGFGADVLGVADCGGVGRACRMSRSLAADEIHGLRCLFLVRPRSAQLISPTPSLKPAQTACKAASADSGHPRQSTTKTTTSDKTKSQERGCSAMERLPDDLLMMIVSHLTLPQAARTSVLSRRWQNFWKCVHGFTFDDASVADPFSIQKILQNRPPEFSITTLSIHCSYPYPYLPPEHWRGQVDQWFRSALENRVENFHLDLFNERFILKPKPNLYGHSGLNYLKSVTLIDVKVSRAFVEFLLASCPCLTRLCLDCVGHLDYLEISNPPALRFLEICNVQIKKLHAPHLTSFIFSGWKSALTSAIQTPKLVDLSISRVCCKLPFKDYTYPFRSYLPSIEKLELELNRQWQELELLEVPLLKKLKCLTISTFEWEDRTFRGLCRLMNACPVLQSLTLQVFPDFDDFDEEEEMNPIMRPRKKSKLVKSRLVGGYHFESLKEMKFVGAMSETPDLYVMRCIIKGSPNLERLIFDTDRGRRNVADPLKKKVRELRKILGARTKIILI</sequence>
<protein>
    <recommendedName>
        <fullName evidence="6">F-box domain-containing protein</fullName>
    </recommendedName>
</protein>
<keyword evidence="5" id="KW-1185">Reference proteome</keyword>
<dbReference type="InterPro" id="IPR001810">
    <property type="entry name" value="F-box_dom"/>
</dbReference>
<evidence type="ECO:0000256" key="1">
    <source>
        <dbReference type="SAM" id="MobiDB-lite"/>
    </source>
</evidence>
<dbReference type="EnsemblPlants" id="Kaladp0809s0108.1.v1.1">
    <property type="protein sequence ID" value="Kaladp0809s0108.1.v1.1"/>
    <property type="gene ID" value="Kaladp0809s0108.v1.1"/>
</dbReference>
<evidence type="ECO:0000259" key="2">
    <source>
        <dbReference type="Pfam" id="PF00646"/>
    </source>
</evidence>
<name>A0A7N0VFJ3_KALFE</name>
<dbReference type="InterPro" id="IPR036047">
    <property type="entry name" value="F-box-like_dom_sf"/>
</dbReference>
<dbReference type="Pfam" id="PF00646">
    <property type="entry name" value="F-box"/>
    <property type="match status" value="1"/>
</dbReference>
<organism evidence="4 5">
    <name type="scientific">Kalanchoe fedtschenkoi</name>
    <name type="common">Lavender scallops</name>
    <name type="synonym">South American air plant</name>
    <dbReference type="NCBI Taxonomy" id="63787"/>
    <lineage>
        <taxon>Eukaryota</taxon>
        <taxon>Viridiplantae</taxon>
        <taxon>Streptophyta</taxon>
        <taxon>Embryophyta</taxon>
        <taxon>Tracheophyta</taxon>
        <taxon>Spermatophyta</taxon>
        <taxon>Magnoliopsida</taxon>
        <taxon>eudicotyledons</taxon>
        <taxon>Gunneridae</taxon>
        <taxon>Pentapetalae</taxon>
        <taxon>Saxifragales</taxon>
        <taxon>Crassulaceae</taxon>
        <taxon>Kalanchoe</taxon>
    </lineage>
</organism>
<evidence type="ECO:0000313" key="5">
    <source>
        <dbReference type="Proteomes" id="UP000594263"/>
    </source>
</evidence>
<dbReference type="AlphaFoldDB" id="A0A7N0VFJ3"/>
<proteinExistence type="predicted"/>
<feature type="region of interest" description="Disordered" evidence="1">
    <location>
        <begin position="75"/>
        <end position="116"/>
    </location>
</feature>
<feature type="domain" description="F-box" evidence="2">
    <location>
        <begin position="121"/>
        <end position="155"/>
    </location>
</feature>
<dbReference type="SUPFAM" id="SSF81383">
    <property type="entry name" value="F-box domain"/>
    <property type="match status" value="1"/>
</dbReference>
<evidence type="ECO:0000259" key="3">
    <source>
        <dbReference type="Pfam" id="PF23622"/>
    </source>
</evidence>
<feature type="domain" description="At1g61320/AtMIF1 LRR" evidence="3">
    <location>
        <begin position="246"/>
        <end position="505"/>
    </location>
</feature>
<dbReference type="PANTHER" id="PTHR34145">
    <property type="entry name" value="OS02G0105600 PROTEIN"/>
    <property type="match status" value="1"/>
</dbReference>
<dbReference type="InterPro" id="IPR055357">
    <property type="entry name" value="LRR_At1g61320_AtMIF1"/>
</dbReference>
<dbReference type="Pfam" id="PF23622">
    <property type="entry name" value="LRR_At1g61320_AtMIF1"/>
    <property type="match status" value="1"/>
</dbReference>
<evidence type="ECO:0008006" key="6">
    <source>
        <dbReference type="Google" id="ProtNLM"/>
    </source>
</evidence>